<dbReference type="FunCoup" id="A0A0D2WNY4">
    <property type="interactions" value="221"/>
</dbReference>
<dbReference type="HAMAP" id="MF_00261">
    <property type="entry name" value="RNApol_arch_Rpo11"/>
    <property type="match status" value="1"/>
</dbReference>
<evidence type="ECO:0000256" key="4">
    <source>
        <dbReference type="ARBA" id="ARBA00023242"/>
    </source>
</evidence>
<evidence type="ECO:0000256" key="5">
    <source>
        <dbReference type="ARBA" id="ARBA00025751"/>
    </source>
</evidence>
<keyword evidence="2" id="KW-0240">DNA-directed RNA polymerase</keyword>
<keyword evidence="3" id="KW-0804">Transcription</keyword>
<sequence length="121" mass="13623">MNAPDPFETMVLGPDERKIVCVRDSRNPSAAVITVNKEDHTLGNLLRVQLLRDPKVLFSGYHVPHPLQSKFVLRVLTVEGYSPIEAVSGAFNDLISEMSLLEERFRTELNNHQNPQAASHF</sequence>
<dbReference type="PANTHER" id="PTHR13946:SF16">
    <property type="entry name" value="DNA-DIRECTED RNA POLYMERASE II SUBUNIT RPB11"/>
    <property type="match status" value="1"/>
</dbReference>
<dbReference type="GO" id="GO:0005665">
    <property type="term" value="C:RNA polymerase II, core complex"/>
    <property type="evidence" value="ECO:0007669"/>
    <property type="project" value="InterPro"/>
</dbReference>
<dbReference type="Proteomes" id="UP000008743">
    <property type="component" value="Unassembled WGS sequence"/>
</dbReference>
<dbReference type="InterPro" id="IPR009025">
    <property type="entry name" value="RBP11-like_dimer"/>
</dbReference>
<feature type="domain" description="DNA-directed RNA polymerase RBP11-like dimerisation" evidence="6">
    <location>
        <begin position="31"/>
        <end position="103"/>
    </location>
</feature>
<dbReference type="InParanoid" id="A0A0D2WNY4"/>
<dbReference type="InterPro" id="IPR008193">
    <property type="entry name" value="RNA_pol_Rpb11_13-16kDa_CS"/>
</dbReference>
<evidence type="ECO:0000313" key="8">
    <source>
        <dbReference type="Proteomes" id="UP000008743"/>
    </source>
</evidence>
<dbReference type="GO" id="GO:0006366">
    <property type="term" value="P:transcription by RNA polymerase II"/>
    <property type="evidence" value="ECO:0007669"/>
    <property type="project" value="InterPro"/>
</dbReference>
<name>A0A0D2WNY4_CAPO3</name>
<comment type="subcellular location">
    <subcellularLocation>
        <location evidence="1">Nucleus</location>
    </subcellularLocation>
</comment>
<dbReference type="GO" id="GO:0003677">
    <property type="term" value="F:DNA binding"/>
    <property type="evidence" value="ECO:0007669"/>
    <property type="project" value="InterPro"/>
</dbReference>
<dbReference type="GO" id="GO:0046983">
    <property type="term" value="F:protein dimerization activity"/>
    <property type="evidence" value="ECO:0007669"/>
    <property type="project" value="InterPro"/>
</dbReference>
<dbReference type="PANTHER" id="PTHR13946">
    <property type="entry name" value="DNA-DIRECTED RNA POLYMERASE I,II,III"/>
    <property type="match status" value="1"/>
</dbReference>
<proteinExistence type="inferred from homology"/>
<keyword evidence="8" id="KW-1185">Reference proteome</keyword>
<dbReference type="RefSeq" id="XP_004364078.1">
    <property type="nucleotide sequence ID" value="XM_004364021.2"/>
</dbReference>
<protein>
    <submittedName>
        <fullName evidence="7">RNA polymerase II subunit</fullName>
    </submittedName>
</protein>
<dbReference type="EMBL" id="KE346363">
    <property type="protein sequence ID" value="KJE92228.1"/>
    <property type="molecule type" value="Genomic_DNA"/>
</dbReference>
<dbReference type="InterPro" id="IPR037685">
    <property type="entry name" value="RBP11"/>
</dbReference>
<dbReference type="CDD" id="cd06926">
    <property type="entry name" value="RNAP_II_RPB11"/>
    <property type="match status" value="1"/>
</dbReference>
<gene>
    <name evidence="7" type="ORF">CAOG_003239</name>
</gene>
<keyword evidence="4" id="KW-0539">Nucleus</keyword>
<reference evidence="8" key="1">
    <citation type="submission" date="2011-02" db="EMBL/GenBank/DDBJ databases">
        <title>The Genome Sequence of Capsaspora owczarzaki ATCC 30864.</title>
        <authorList>
            <person name="Russ C."/>
            <person name="Cuomo C."/>
            <person name="Burger G."/>
            <person name="Gray M.W."/>
            <person name="Holland P.W.H."/>
            <person name="King N."/>
            <person name="Lang F.B.F."/>
            <person name="Roger A.J."/>
            <person name="Ruiz-Trillo I."/>
            <person name="Young S.K."/>
            <person name="Zeng Q."/>
            <person name="Gargeya S."/>
            <person name="Alvarado L."/>
            <person name="Berlin A."/>
            <person name="Chapman S.B."/>
            <person name="Chen Z."/>
            <person name="Freedman E."/>
            <person name="Gellesch M."/>
            <person name="Goldberg J."/>
            <person name="Griggs A."/>
            <person name="Gujja S."/>
            <person name="Heilman E."/>
            <person name="Heiman D."/>
            <person name="Howarth C."/>
            <person name="Mehta T."/>
            <person name="Neiman D."/>
            <person name="Pearson M."/>
            <person name="Roberts A."/>
            <person name="Saif S."/>
            <person name="Shea T."/>
            <person name="Shenoy N."/>
            <person name="Sisk P."/>
            <person name="Stolte C."/>
            <person name="Sykes S."/>
            <person name="White J."/>
            <person name="Yandava C."/>
            <person name="Haas B."/>
            <person name="Nusbaum C."/>
            <person name="Birren B."/>
        </authorList>
    </citation>
    <scope>NUCLEOTIDE SEQUENCE</scope>
    <source>
        <strain evidence="8">ATCC 30864</strain>
    </source>
</reference>
<dbReference type="PhylomeDB" id="A0A0D2WNY4"/>
<dbReference type="InterPro" id="IPR036603">
    <property type="entry name" value="RBP11-like"/>
</dbReference>
<evidence type="ECO:0000256" key="3">
    <source>
        <dbReference type="ARBA" id="ARBA00023163"/>
    </source>
</evidence>
<organism evidence="7 8">
    <name type="scientific">Capsaspora owczarzaki (strain ATCC 30864)</name>
    <dbReference type="NCBI Taxonomy" id="595528"/>
    <lineage>
        <taxon>Eukaryota</taxon>
        <taxon>Filasterea</taxon>
        <taxon>Capsaspora</taxon>
    </lineage>
</organism>
<dbReference type="OMA" id="MNAPSRY"/>
<evidence type="ECO:0000313" key="7">
    <source>
        <dbReference type="EMBL" id="KJE92228.1"/>
    </source>
</evidence>
<dbReference type="PROSITE" id="PS01154">
    <property type="entry name" value="RNA_POL_L_13KD"/>
    <property type="match status" value="1"/>
</dbReference>
<dbReference type="AlphaFoldDB" id="A0A0D2WNY4"/>
<dbReference type="SUPFAM" id="SSF55257">
    <property type="entry name" value="RBP11-like subunits of RNA polymerase"/>
    <property type="match status" value="1"/>
</dbReference>
<dbReference type="Gene3D" id="3.30.1360.10">
    <property type="entry name" value="RNA polymerase, RBP11-like subunit"/>
    <property type="match status" value="1"/>
</dbReference>
<dbReference type="InterPro" id="IPR022905">
    <property type="entry name" value="Rpo11-like"/>
</dbReference>
<dbReference type="GO" id="GO:0003899">
    <property type="term" value="F:DNA-directed RNA polymerase activity"/>
    <property type="evidence" value="ECO:0007669"/>
    <property type="project" value="InterPro"/>
</dbReference>
<comment type="similarity">
    <text evidence="5">Belongs to the archaeal Rpo11/eukaryotic RPB11/RPC19 RNA polymerase subunit family.</text>
</comment>
<dbReference type="OrthoDB" id="10248581at2759"/>
<evidence type="ECO:0000256" key="1">
    <source>
        <dbReference type="ARBA" id="ARBA00004123"/>
    </source>
</evidence>
<accession>A0A0D2WNY4</accession>
<dbReference type="Pfam" id="PF13656">
    <property type="entry name" value="RNA_pol_L_2"/>
    <property type="match status" value="1"/>
</dbReference>
<evidence type="ECO:0000259" key="6">
    <source>
        <dbReference type="Pfam" id="PF13656"/>
    </source>
</evidence>
<dbReference type="eggNOG" id="KOG4392">
    <property type="taxonomic scope" value="Eukaryota"/>
</dbReference>
<evidence type="ECO:0000256" key="2">
    <source>
        <dbReference type="ARBA" id="ARBA00022478"/>
    </source>
</evidence>
<dbReference type="STRING" id="595528.A0A0D2WNY4"/>